<organism evidence="2 3">
    <name type="scientific">Cryptolaemus montrouzieri</name>
    <dbReference type="NCBI Taxonomy" id="559131"/>
    <lineage>
        <taxon>Eukaryota</taxon>
        <taxon>Metazoa</taxon>
        <taxon>Ecdysozoa</taxon>
        <taxon>Arthropoda</taxon>
        <taxon>Hexapoda</taxon>
        <taxon>Insecta</taxon>
        <taxon>Pterygota</taxon>
        <taxon>Neoptera</taxon>
        <taxon>Endopterygota</taxon>
        <taxon>Coleoptera</taxon>
        <taxon>Polyphaga</taxon>
        <taxon>Cucujiformia</taxon>
        <taxon>Coccinelloidea</taxon>
        <taxon>Coccinellidae</taxon>
        <taxon>Scymninae</taxon>
        <taxon>Scymnini</taxon>
        <taxon>Cryptolaemus</taxon>
    </lineage>
</organism>
<protein>
    <recommendedName>
        <fullName evidence="4">DUF4536 domain-containing protein</fullName>
    </recommendedName>
</protein>
<dbReference type="Proteomes" id="UP001516400">
    <property type="component" value="Unassembled WGS sequence"/>
</dbReference>
<accession>A0ABD2NH52</accession>
<gene>
    <name evidence="2" type="ORF">HHI36_013068</name>
</gene>
<dbReference type="EMBL" id="JABFTP020000103">
    <property type="protein sequence ID" value="KAL3277727.1"/>
    <property type="molecule type" value="Genomic_DNA"/>
</dbReference>
<keyword evidence="1" id="KW-0472">Membrane</keyword>
<comment type="caution">
    <text evidence="2">The sequence shown here is derived from an EMBL/GenBank/DDBJ whole genome shotgun (WGS) entry which is preliminary data.</text>
</comment>
<evidence type="ECO:0000256" key="1">
    <source>
        <dbReference type="SAM" id="Phobius"/>
    </source>
</evidence>
<proteinExistence type="predicted"/>
<dbReference type="AlphaFoldDB" id="A0ABD2NH52"/>
<keyword evidence="1" id="KW-1133">Transmembrane helix</keyword>
<reference evidence="2 3" key="1">
    <citation type="journal article" date="2021" name="BMC Biol.">
        <title>Horizontally acquired antibacterial genes associated with adaptive radiation of ladybird beetles.</title>
        <authorList>
            <person name="Li H.S."/>
            <person name="Tang X.F."/>
            <person name="Huang Y.H."/>
            <person name="Xu Z.Y."/>
            <person name="Chen M.L."/>
            <person name="Du X.Y."/>
            <person name="Qiu B.Y."/>
            <person name="Chen P.T."/>
            <person name="Zhang W."/>
            <person name="Slipinski A."/>
            <person name="Escalona H.E."/>
            <person name="Waterhouse R.M."/>
            <person name="Zwick A."/>
            <person name="Pang H."/>
        </authorList>
    </citation>
    <scope>NUCLEOTIDE SEQUENCE [LARGE SCALE GENOMIC DNA]</scope>
    <source>
        <strain evidence="2">SYSU2018</strain>
    </source>
</reference>
<keyword evidence="3" id="KW-1185">Reference proteome</keyword>
<name>A0ABD2NH52_9CUCU</name>
<evidence type="ECO:0000313" key="2">
    <source>
        <dbReference type="EMBL" id="KAL3277727.1"/>
    </source>
</evidence>
<sequence length="63" mass="6796">MSQNKSEEPCFSCKITAVTTLIAIGSYFTYQGKKIRSKPLLFLGAGSICLGIGESFGKSPFRS</sequence>
<feature type="transmembrane region" description="Helical" evidence="1">
    <location>
        <begin position="40"/>
        <end position="57"/>
    </location>
</feature>
<keyword evidence="1" id="KW-0812">Transmembrane</keyword>
<evidence type="ECO:0008006" key="4">
    <source>
        <dbReference type="Google" id="ProtNLM"/>
    </source>
</evidence>
<evidence type="ECO:0000313" key="3">
    <source>
        <dbReference type="Proteomes" id="UP001516400"/>
    </source>
</evidence>